<evidence type="ECO:0000313" key="4">
    <source>
        <dbReference type="Proteomes" id="UP001303046"/>
    </source>
</evidence>
<protein>
    <recommendedName>
        <fullName evidence="5">Reverse transcriptase domain-containing protein</fullName>
    </recommendedName>
</protein>
<dbReference type="EMBL" id="JAVFWL010000005">
    <property type="protein sequence ID" value="KAK6757218.1"/>
    <property type="molecule type" value="Genomic_DNA"/>
</dbReference>
<proteinExistence type="predicted"/>
<evidence type="ECO:0000259" key="2">
    <source>
        <dbReference type="Pfam" id="PF03372"/>
    </source>
</evidence>
<keyword evidence="4" id="KW-1185">Reference proteome</keyword>
<dbReference type="Proteomes" id="UP001303046">
    <property type="component" value="Unassembled WGS sequence"/>
</dbReference>
<feature type="domain" description="Reverse transcriptase" evidence="1">
    <location>
        <begin position="535"/>
        <end position="578"/>
    </location>
</feature>
<dbReference type="SUPFAM" id="SSF56219">
    <property type="entry name" value="DNase I-like"/>
    <property type="match status" value="1"/>
</dbReference>
<sequence>MATGERRSNLRLLRTSLILDQGDTRTTRHGDCLRLCIYNARTVSTNADLHALLGAAGRIKFHVIALQETKCRRSDVRQMNDGTLVIRGENVPSRNVGGVGFVVHPSVVHLVDSHEILSPPDDSELDAFYEELEEVVRNEKSFYKFVVGDFNAKLGKATEDEYRIGRFGLGDRNENGNRLAGLLAAARLFHANSLFMKKDHRRWTWESPNAATRAEIDHILNNRRWCLLDVTVVPSFCSGSDHRLLRAKIRLSHTMEKNICYRQRRRKEVVYDDCVLEDSLSQGDWHIEEDPNVDYEMLLRGLRACAERASKPRTTNLDRISKTTKELLERRRALRLDPNASHIGRLLANTSCRKALQEDLLKYRQKKILEAAQRRTSRKKCRKDLCEYIPLAALLSEDGTRTSSRREMEIITEKFYSNLFRSSTPVSTRSSPLVKLHHRFSLRRTLDEAQPQEQAGFRQGFSCLDHIQTVSRVIEVCREYRLPLVLTFVDYEKAFDSEYNTVSAGRSRAALQWTMKSLSWEERSIRVDGRFLSNLRFADDIVLFSSSTNEAETMLNELNEAGKRIGLRINTKKTQFMKNAHCEDGRVQLEGSQIVETPLYVDLGRSMNMENDLKEELNRRMRAAWAAFAAVREATDQLTD</sequence>
<comment type="caution">
    <text evidence="3">The sequence shown here is derived from an EMBL/GenBank/DDBJ whole genome shotgun (WGS) entry which is preliminary data.</text>
</comment>
<evidence type="ECO:0008006" key="5">
    <source>
        <dbReference type="Google" id="ProtNLM"/>
    </source>
</evidence>
<dbReference type="PANTHER" id="PTHR47027">
    <property type="entry name" value="REVERSE TRANSCRIPTASE DOMAIN-CONTAINING PROTEIN"/>
    <property type="match status" value="1"/>
</dbReference>
<reference evidence="3 4" key="1">
    <citation type="submission" date="2023-08" db="EMBL/GenBank/DDBJ databases">
        <title>A Necator americanus chromosomal reference genome.</title>
        <authorList>
            <person name="Ilik V."/>
            <person name="Petrzelkova K.J."/>
            <person name="Pardy F."/>
            <person name="Fuh T."/>
            <person name="Niatou-Singa F.S."/>
            <person name="Gouil Q."/>
            <person name="Baker L."/>
            <person name="Ritchie M.E."/>
            <person name="Jex A.R."/>
            <person name="Gazzola D."/>
            <person name="Li H."/>
            <person name="Toshio Fujiwara R."/>
            <person name="Zhan B."/>
            <person name="Aroian R.V."/>
            <person name="Pafco B."/>
            <person name="Schwarz E.M."/>
        </authorList>
    </citation>
    <scope>NUCLEOTIDE SEQUENCE [LARGE SCALE GENOMIC DNA]</scope>
    <source>
        <strain evidence="3 4">Aroian</strain>
        <tissue evidence="3">Whole animal</tissue>
    </source>
</reference>
<accession>A0ABR1E3Y6</accession>
<dbReference type="InterPro" id="IPR036691">
    <property type="entry name" value="Endo/exonu/phosph_ase_sf"/>
</dbReference>
<dbReference type="InterPro" id="IPR000477">
    <property type="entry name" value="RT_dom"/>
</dbReference>
<evidence type="ECO:0000313" key="3">
    <source>
        <dbReference type="EMBL" id="KAK6757218.1"/>
    </source>
</evidence>
<evidence type="ECO:0000259" key="1">
    <source>
        <dbReference type="Pfam" id="PF00078"/>
    </source>
</evidence>
<dbReference type="Pfam" id="PF03372">
    <property type="entry name" value="Exo_endo_phos"/>
    <property type="match status" value="1"/>
</dbReference>
<organism evidence="3 4">
    <name type="scientific">Necator americanus</name>
    <name type="common">Human hookworm</name>
    <dbReference type="NCBI Taxonomy" id="51031"/>
    <lineage>
        <taxon>Eukaryota</taxon>
        <taxon>Metazoa</taxon>
        <taxon>Ecdysozoa</taxon>
        <taxon>Nematoda</taxon>
        <taxon>Chromadorea</taxon>
        <taxon>Rhabditida</taxon>
        <taxon>Rhabditina</taxon>
        <taxon>Rhabditomorpha</taxon>
        <taxon>Strongyloidea</taxon>
        <taxon>Ancylostomatidae</taxon>
        <taxon>Bunostominae</taxon>
        <taxon>Necator</taxon>
    </lineage>
</organism>
<feature type="domain" description="Endonuclease/exonuclease/phosphatase" evidence="2">
    <location>
        <begin position="43"/>
        <end position="242"/>
    </location>
</feature>
<dbReference type="Pfam" id="PF00078">
    <property type="entry name" value="RVT_1"/>
    <property type="match status" value="1"/>
</dbReference>
<dbReference type="Gene3D" id="3.60.10.10">
    <property type="entry name" value="Endonuclease/exonuclease/phosphatase"/>
    <property type="match status" value="1"/>
</dbReference>
<gene>
    <name evidence="3" type="primary">Necator_chrV.g19986</name>
    <name evidence="3" type="ORF">RB195_015194</name>
</gene>
<name>A0ABR1E3Y6_NECAM</name>
<dbReference type="InterPro" id="IPR005135">
    <property type="entry name" value="Endo/exonuclease/phosphatase"/>
</dbReference>
<dbReference type="PANTHER" id="PTHR47027:SF20">
    <property type="entry name" value="REVERSE TRANSCRIPTASE-LIKE PROTEIN WITH RNA-DIRECTED DNA POLYMERASE DOMAIN"/>
    <property type="match status" value="1"/>
</dbReference>
<dbReference type="CDD" id="cd01650">
    <property type="entry name" value="RT_nLTR_like"/>
    <property type="match status" value="1"/>
</dbReference>